<protein>
    <recommendedName>
        <fullName evidence="5">Nucleoside diphosphate kinase regulator</fullName>
    </recommendedName>
</protein>
<evidence type="ECO:0000313" key="4">
    <source>
        <dbReference type="Proteomes" id="UP000027186"/>
    </source>
</evidence>
<dbReference type="InterPro" id="IPR029462">
    <property type="entry name" value="Rnk_N"/>
</dbReference>
<dbReference type="PANTHER" id="PTHR30437:SF5">
    <property type="entry name" value="REGULATOR OF NUCLEOSIDE DIPHOSPHATE KINASE"/>
    <property type="match status" value="1"/>
</dbReference>
<gene>
    <name evidence="3" type="ORF">ABAZ39_08615</name>
</gene>
<dbReference type="Gene3D" id="3.10.50.30">
    <property type="entry name" value="Transcription elongation factor, GreA/GreB, C-terminal domain"/>
    <property type="match status" value="1"/>
</dbReference>
<dbReference type="SUPFAM" id="SSF54534">
    <property type="entry name" value="FKBP-like"/>
    <property type="match status" value="1"/>
</dbReference>
<dbReference type="GO" id="GO:0003677">
    <property type="term" value="F:DNA binding"/>
    <property type="evidence" value="ECO:0007669"/>
    <property type="project" value="InterPro"/>
</dbReference>
<accession>A0A060DH42</accession>
<evidence type="ECO:0000259" key="1">
    <source>
        <dbReference type="Pfam" id="PF01272"/>
    </source>
</evidence>
<dbReference type="PANTHER" id="PTHR30437">
    <property type="entry name" value="TRANSCRIPTION ELONGATION FACTOR GREA"/>
    <property type="match status" value="1"/>
</dbReference>
<evidence type="ECO:0008006" key="5">
    <source>
        <dbReference type="Google" id="ProtNLM"/>
    </source>
</evidence>
<evidence type="ECO:0000259" key="2">
    <source>
        <dbReference type="Pfam" id="PF14760"/>
    </source>
</evidence>
<dbReference type="Pfam" id="PF14760">
    <property type="entry name" value="Rnk_N"/>
    <property type="match status" value="1"/>
</dbReference>
<dbReference type="GO" id="GO:0032784">
    <property type="term" value="P:regulation of DNA-templated transcription elongation"/>
    <property type="evidence" value="ECO:0007669"/>
    <property type="project" value="InterPro"/>
</dbReference>
<feature type="domain" description="Regulator of nucleoside diphosphate kinase N-terminal" evidence="2">
    <location>
        <begin position="11"/>
        <end position="49"/>
    </location>
</feature>
<dbReference type="KEGG" id="abq:ABAZ39_08615"/>
<dbReference type="GO" id="GO:0070063">
    <property type="term" value="F:RNA polymerase binding"/>
    <property type="evidence" value="ECO:0007669"/>
    <property type="project" value="InterPro"/>
</dbReference>
<sequence length="135" mass="14468">MNRKSMLGDPPPIRITPHDLGRLDVLLAHLSQPAGVIDFLQREVDRADVADYSDDGGTPFVRLGSRVTFADDRGTRHTATLITPDEAARRQDGISILTPVGAALLGLSEGQSIAYGTLDGRTKSVQVLRIEPPAA</sequence>
<proteinExistence type="predicted"/>
<dbReference type="Pfam" id="PF01272">
    <property type="entry name" value="GreA_GreB"/>
    <property type="match status" value="1"/>
</dbReference>
<organism evidence="3 4">
    <name type="scientific">Azospirillum argentinense</name>
    <dbReference type="NCBI Taxonomy" id="2970906"/>
    <lineage>
        <taxon>Bacteria</taxon>
        <taxon>Pseudomonadati</taxon>
        <taxon>Pseudomonadota</taxon>
        <taxon>Alphaproteobacteria</taxon>
        <taxon>Rhodospirillales</taxon>
        <taxon>Azospirillaceae</taxon>
        <taxon>Azospirillum</taxon>
    </lineage>
</organism>
<dbReference type="Gene3D" id="1.10.286.20">
    <property type="match status" value="1"/>
</dbReference>
<evidence type="ECO:0000313" key="3">
    <source>
        <dbReference type="EMBL" id="AIB12060.1"/>
    </source>
</evidence>
<name>A0A060DH42_9PROT</name>
<dbReference type="InterPro" id="IPR001437">
    <property type="entry name" value="Tscrpt_elong_fac_GreA/B_C"/>
</dbReference>
<dbReference type="RefSeq" id="WP_038528471.1">
    <property type="nucleotide sequence ID" value="NZ_CP007793.1"/>
</dbReference>
<dbReference type="AlphaFoldDB" id="A0A060DH42"/>
<feature type="domain" description="Transcription elongation factor GreA/GreB C-terminal" evidence="1">
    <location>
        <begin position="60"/>
        <end position="131"/>
    </location>
</feature>
<dbReference type="InterPro" id="IPR036953">
    <property type="entry name" value="GreA/GreB_C_sf"/>
</dbReference>
<dbReference type="Proteomes" id="UP000027186">
    <property type="component" value="Chromosome"/>
</dbReference>
<dbReference type="GO" id="GO:0006354">
    <property type="term" value="P:DNA-templated transcription elongation"/>
    <property type="evidence" value="ECO:0007669"/>
    <property type="project" value="TreeGrafter"/>
</dbReference>
<reference evidence="3 4" key="1">
    <citation type="journal article" date="2014" name="Genome Announc.">
        <title>Complete Genome Sequence of the Model Rhizosphere Strain Azospirillum brasilense Az39, Successfully Applied in Agriculture.</title>
        <authorList>
            <person name="Rivera D."/>
            <person name="Revale S."/>
            <person name="Molina R."/>
            <person name="Gualpa J."/>
            <person name="Puente M."/>
            <person name="Maroniche G."/>
            <person name="Paris G."/>
            <person name="Baker D."/>
            <person name="Clavijo B."/>
            <person name="McLay K."/>
            <person name="Spaepen S."/>
            <person name="Perticari A."/>
            <person name="Vazquez M."/>
            <person name="Wisniewski-Dye F."/>
            <person name="Watkins C."/>
            <person name="Martinez-Abarca F."/>
            <person name="Vanderleyden J."/>
            <person name="Cassan F."/>
        </authorList>
    </citation>
    <scope>NUCLEOTIDE SEQUENCE [LARGE SCALE GENOMIC DNA]</scope>
    <source>
        <strain evidence="3 4">Az39</strain>
    </source>
</reference>
<dbReference type="EMBL" id="CP007793">
    <property type="protein sequence ID" value="AIB12060.1"/>
    <property type="molecule type" value="Genomic_DNA"/>
</dbReference>
<dbReference type="InterPro" id="IPR023459">
    <property type="entry name" value="Tscrpt_elong_fac_GreA/B_fam"/>
</dbReference>